<feature type="transmembrane region" description="Helical" evidence="7">
    <location>
        <begin position="88"/>
        <end position="109"/>
    </location>
</feature>
<dbReference type="Pfam" id="PF02554">
    <property type="entry name" value="CstA"/>
    <property type="match status" value="2"/>
</dbReference>
<feature type="transmembrane region" description="Helical" evidence="7">
    <location>
        <begin position="6"/>
        <end position="26"/>
    </location>
</feature>
<organism evidence="9 10">
    <name type="scientific">Cyclobacterium plantarum</name>
    <dbReference type="NCBI Taxonomy" id="2716263"/>
    <lineage>
        <taxon>Bacteria</taxon>
        <taxon>Pseudomonadati</taxon>
        <taxon>Bacteroidota</taxon>
        <taxon>Cytophagia</taxon>
        <taxon>Cytophagales</taxon>
        <taxon>Cyclobacteriaceae</taxon>
        <taxon>Cyclobacterium</taxon>
    </lineage>
</organism>
<dbReference type="EMBL" id="JAANYN010000017">
    <property type="protein sequence ID" value="NHE59774.1"/>
    <property type="molecule type" value="Genomic_DNA"/>
</dbReference>
<dbReference type="RefSeq" id="WP_166151504.1">
    <property type="nucleotide sequence ID" value="NZ_JAANYN010000017.1"/>
</dbReference>
<dbReference type="InterPro" id="IPR051605">
    <property type="entry name" value="CstA"/>
</dbReference>
<dbReference type="PANTHER" id="PTHR30252">
    <property type="entry name" value="INNER MEMBRANE PEPTIDE TRANSPORTER"/>
    <property type="match status" value="1"/>
</dbReference>
<keyword evidence="5 7" id="KW-1133">Transmembrane helix</keyword>
<evidence type="ECO:0000313" key="10">
    <source>
        <dbReference type="Proteomes" id="UP000649799"/>
    </source>
</evidence>
<dbReference type="InterPro" id="IPR003706">
    <property type="entry name" value="CstA_N"/>
</dbReference>
<feature type="transmembrane region" description="Helical" evidence="7">
    <location>
        <begin position="187"/>
        <end position="206"/>
    </location>
</feature>
<comment type="caution">
    <text evidence="9">The sequence shown here is derived from an EMBL/GenBank/DDBJ whole genome shotgun (WGS) entry which is preliminary data.</text>
</comment>
<dbReference type="PANTHER" id="PTHR30252:SF0">
    <property type="entry name" value="PEPTIDE TRANSPORTER CSTA"/>
    <property type="match status" value="1"/>
</dbReference>
<evidence type="ECO:0000256" key="3">
    <source>
        <dbReference type="ARBA" id="ARBA00022475"/>
    </source>
</evidence>
<keyword evidence="6 7" id="KW-0472">Membrane</keyword>
<evidence type="ECO:0000256" key="6">
    <source>
        <dbReference type="ARBA" id="ARBA00023136"/>
    </source>
</evidence>
<keyword evidence="10" id="KW-1185">Reference proteome</keyword>
<feature type="transmembrane region" description="Helical" evidence="7">
    <location>
        <begin position="161"/>
        <end position="180"/>
    </location>
</feature>
<keyword evidence="4 7" id="KW-0812">Transmembrane</keyword>
<dbReference type="Proteomes" id="UP000649799">
    <property type="component" value="Unassembled WGS sequence"/>
</dbReference>
<feature type="transmembrane region" description="Helical" evidence="7">
    <location>
        <begin position="378"/>
        <end position="395"/>
    </location>
</feature>
<feature type="transmembrane region" description="Helical" evidence="7">
    <location>
        <begin position="320"/>
        <end position="343"/>
    </location>
</feature>
<evidence type="ECO:0000256" key="4">
    <source>
        <dbReference type="ARBA" id="ARBA00022692"/>
    </source>
</evidence>
<reference evidence="9 10" key="1">
    <citation type="submission" date="2020-03" db="EMBL/GenBank/DDBJ databases">
        <title>Cyclobacterium plantarum sp. nov., a marine bacterium isolated from a coastal-marine wetland.</title>
        <authorList>
            <person name="Sanchez-Porro C."/>
            <person name="Ventosa A."/>
            <person name="Amoozegar M."/>
        </authorList>
    </citation>
    <scope>NUCLEOTIDE SEQUENCE [LARGE SCALE GENOMIC DNA]</scope>
    <source>
        <strain evidence="9 10">GBPx2</strain>
    </source>
</reference>
<comment type="similarity">
    <text evidence="2">Belongs to the peptide transporter carbon starvation (CstA) (TC 2.A.114) family.</text>
</comment>
<evidence type="ECO:0000259" key="8">
    <source>
        <dbReference type="Pfam" id="PF02554"/>
    </source>
</evidence>
<sequence>MQLTYLFVFSAIILTGAYFIYGKYVFKKFKINNDNLTPSHRLNDGVDYVPSKPIVVLGHHFASIAGAGPIVGPIIAITFGWIPAVIWILIGGIFFGAVHDLGSMVASLRNDGKSIGVIIQNNIGKKGKRLFILFSFSTLILIIAVFADIIAKTFISNPGVASASILFIGLAVVFGFVTKVTGHRKSAFLIASIIGVAVMYYFVYLGMQIPFVLNYQTWVYILLIYAFIASVTPVSMLLQPRDYLNSFLLYGLILAAIVGVFVANPTIVMDTEIHVTDENLGYLFPVLFVTIACGAISGFHSLVASGTTSKQIDREGDAKIVGFGGMLIESFLAIISVGAVVVLSRTDYLSRLGEEGPVPLFADGLGNIISAMGVSEPFAIGFVALTVSAFALTTLDTCTRLARFTLQEYFEDVEQPIGKKLSQNRYLSTSVVVVLSVLLLGSGGFTTLWPIFGSANQLLAALALLTISVWLIKKKINPTFVTIPMFFMFTVTLSSLGLFAWQNFQKDAYVLSIIATILFVLSFALIILAKKSLTKDVEVRKMA</sequence>
<feature type="transmembrane region" description="Helical" evidence="7">
    <location>
        <begin position="280"/>
        <end position="299"/>
    </location>
</feature>
<feature type="domain" description="CstA N-terminal" evidence="8">
    <location>
        <begin position="353"/>
        <end position="495"/>
    </location>
</feature>
<evidence type="ECO:0000256" key="1">
    <source>
        <dbReference type="ARBA" id="ARBA00004651"/>
    </source>
</evidence>
<gene>
    <name evidence="9" type="ORF">G9Q97_23465</name>
</gene>
<feature type="transmembrane region" description="Helical" evidence="7">
    <location>
        <begin position="247"/>
        <end position="268"/>
    </location>
</feature>
<comment type="subcellular location">
    <subcellularLocation>
        <location evidence="1">Cell membrane</location>
        <topology evidence="1">Multi-pass membrane protein</topology>
    </subcellularLocation>
</comment>
<evidence type="ECO:0000256" key="2">
    <source>
        <dbReference type="ARBA" id="ARBA00007755"/>
    </source>
</evidence>
<protein>
    <submittedName>
        <fullName evidence="9">Carbon starvation protein A</fullName>
    </submittedName>
</protein>
<evidence type="ECO:0000313" key="9">
    <source>
        <dbReference type="EMBL" id="NHE59774.1"/>
    </source>
</evidence>
<feature type="transmembrane region" description="Helical" evidence="7">
    <location>
        <begin position="130"/>
        <end position="155"/>
    </location>
</feature>
<keyword evidence="3" id="KW-1003">Cell membrane</keyword>
<proteinExistence type="inferred from homology"/>
<evidence type="ECO:0000256" key="7">
    <source>
        <dbReference type="SAM" id="Phobius"/>
    </source>
</evidence>
<feature type="transmembrane region" description="Helical" evidence="7">
    <location>
        <begin position="61"/>
        <end position="82"/>
    </location>
</feature>
<feature type="domain" description="CstA N-terminal" evidence="8">
    <location>
        <begin position="5"/>
        <end position="349"/>
    </location>
</feature>
<feature type="transmembrane region" description="Helical" evidence="7">
    <location>
        <begin position="479"/>
        <end position="502"/>
    </location>
</feature>
<feature type="transmembrane region" description="Helical" evidence="7">
    <location>
        <begin position="426"/>
        <end position="445"/>
    </location>
</feature>
<accession>A0ABX0HD07</accession>
<evidence type="ECO:0000256" key="5">
    <source>
        <dbReference type="ARBA" id="ARBA00022989"/>
    </source>
</evidence>
<feature type="transmembrane region" description="Helical" evidence="7">
    <location>
        <begin position="218"/>
        <end position="238"/>
    </location>
</feature>
<name>A0ABX0HD07_9BACT</name>
<feature type="transmembrane region" description="Helical" evidence="7">
    <location>
        <begin position="451"/>
        <end position="472"/>
    </location>
</feature>
<feature type="transmembrane region" description="Helical" evidence="7">
    <location>
        <begin position="508"/>
        <end position="528"/>
    </location>
</feature>